<dbReference type="PANTHER" id="PTHR18834">
    <property type="entry name" value="STEROID RECEPTOR RNA ACTIVATOR 1"/>
    <property type="match status" value="1"/>
</dbReference>
<dbReference type="InterPro" id="IPR009917">
    <property type="entry name" value="SRA1/Sec31"/>
</dbReference>
<dbReference type="GO" id="GO:0003713">
    <property type="term" value="F:transcription coactivator activity"/>
    <property type="evidence" value="ECO:0007669"/>
    <property type="project" value="InterPro"/>
</dbReference>
<proteinExistence type="predicted"/>
<evidence type="ECO:0000259" key="2">
    <source>
        <dbReference type="Pfam" id="PF07304"/>
    </source>
</evidence>
<dbReference type="GO" id="GO:0005634">
    <property type="term" value="C:nucleus"/>
    <property type="evidence" value="ECO:0007669"/>
    <property type="project" value="TreeGrafter"/>
</dbReference>
<sequence>MSAENYRSASKSKTRREIRHQLEFANTRHQPNFLFSALSITFCLAHDPGWNDPPKVAYGSAVLAGANDGGHTAPSQPKPLLNKRVAFPLQSGSPATALPSLAGPPMVAGPPPTGGPPVTTGFRRRPTSESSADQQEPASAGESREDQFRQIQSALNGCVERLDVARRPEVQKRLNLIYEAWSGEKLGTGLEQYLHQFATALKEQDATRAGSVHRSIICDFGSKCTLWAPALRQLVFALPATDSGDQPSDSVIVNPI</sequence>
<protein>
    <recommendedName>
        <fullName evidence="2">SRA1/Sec31 domain-containing protein</fullName>
    </recommendedName>
</protein>
<evidence type="ECO:0000313" key="3">
    <source>
        <dbReference type="EnsemblMetazoa" id="AALB006766-PA"/>
    </source>
</evidence>
<dbReference type="Pfam" id="PF07304">
    <property type="entry name" value="SRA1"/>
    <property type="match status" value="1"/>
</dbReference>
<dbReference type="AlphaFoldDB" id="A0A182FJS1"/>
<dbReference type="VEuPathDB" id="VectorBase:AALB20_038371"/>
<dbReference type="STRING" id="7167.A0A182FJS1"/>
<keyword evidence="4" id="KW-1185">Reference proteome</keyword>
<dbReference type="InterPro" id="IPR040243">
    <property type="entry name" value="Steroid_recept_RNA_1"/>
</dbReference>
<feature type="compositionally biased region" description="Polar residues" evidence="1">
    <location>
        <begin position="128"/>
        <end position="137"/>
    </location>
</feature>
<accession>A0A182FJS1</accession>
<feature type="domain" description="SRA1/Sec31" evidence="2">
    <location>
        <begin position="102"/>
        <end position="234"/>
    </location>
</feature>
<organism evidence="3 4">
    <name type="scientific">Anopheles albimanus</name>
    <name type="common">New world malaria mosquito</name>
    <dbReference type="NCBI Taxonomy" id="7167"/>
    <lineage>
        <taxon>Eukaryota</taxon>
        <taxon>Metazoa</taxon>
        <taxon>Ecdysozoa</taxon>
        <taxon>Arthropoda</taxon>
        <taxon>Hexapoda</taxon>
        <taxon>Insecta</taxon>
        <taxon>Pterygota</taxon>
        <taxon>Neoptera</taxon>
        <taxon>Endopterygota</taxon>
        <taxon>Diptera</taxon>
        <taxon>Nematocera</taxon>
        <taxon>Culicoidea</taxon>
        <taxon>Culicidae</taxon>
        <taxon>Anophelinae</taxon>
        <taxon>Anopheles</taxon>
    </lineage>
</organism>
<name>A0A182FJS1_ANOAL</name>
<feature type="region of interest" description="Disordered" evidence="1">
    <location>
        <begin position="92"/>
        <end position="146"/>
    </location>
</feature>
<dbReference type="Gene3D" id="1.20.940.10">
    <property type="entry name" value="Functional domain of the splicing factor Prp18"/>
    <property type="match status" value="1"/>
</dbReference>
<evidence type="ECO:0000313" key="4">
    <source>
        <dbReference type="Proteomes" id="UP000069272"/>
    </source>
</evidence>
<dbReference type="PANTHER" id="PTHR18834:SF2">
    <property type="entry name" value="STEROID RECEPTOR RNA ACTIVATOR 1"/>
    <property type="match status" value="1"/>
</dbReference>
<dbReference type="EnsemblMetazoa" id="AALB006766-RA">
    <property type="protein sequence ID" value="AALB006766-PA"/>
    <property type="gene ID" value="AALB006766"/>
</dbReference>
<evidence type="ECO:0000256" key="1">
    <source>
        <dbReference type="SAM" id="MobiDB-lite"/>
    </source>
</evidence>
<dbReference type="Proteomes" id="UP000069272">
    <property type="component" value="Chromosome X"/>
</dbReference>
<dbReference type="VEuPathDB" id="VectorBase:AALB006766"/>
<dbReference type="GO" id="GO:0006357">
    <property type="term" value="P:regulation of transcription by RNA polymerase II"/>
    <property type="evidence" value="ECO:0007669"/>
    <property type="project" value="InterPro"/>
</dbReference>
<reference evidence="3" key="2">
    <citation type="submission" date="2022-08" db="UniProtKB">
        <authorList>
            <consortium name="EnsemblMetazoa"/>
        </authorList>
    </citation>
    <scope>IDENTIFICATION</scope>
    <source>
        <strain evidence="3">STECLA/ALBI9_A</strain>
    </source>
</reference>
<reference evidence="3 4" key="1">
    <citation type="journal article" date="2017" name="G3 (Bethesda)">
        <title>The Physical Genome Mapping of Anopheles albimanus Corrected Scaffold Misassemblies and Identified Interarm Rearrangements in Genus Anopheles.</title>
        <authorList>
            <person name="Artemov G.N."/>
            <person name="Peery A.N."/>
            <person name="Jiang X."/>
            <person name="Tu Z."/>
            <person name="Stegniy V.N."/>
            <person name="Sharakhova M.V."/>
            <person name="Sharakhov I.V."/>
        </authorList>
    </citation>
    <scope>NUCLEOTIDE SEQUENCE [LARGE SCALE GENOMIC DNA]</scope>
    <source>
        <strain evidence="3 4">ALBI9_A</strain>
    </source>
</reference>